<dbReference type="Proteomes" id="UP000799423">
    <property type="component" value="Unassembled WGS sequence"/>
</dbReference>
<evidence type="ECO:0000256" key="5">
    <source>
        <dbReference type="SAM" id="Coils"/>
    </source>
</evidence>
<feature type="transmembrane region" description="Helical" evidence="6">
    <location>
        <begin position="131"/>
        <end position="153"/>
    </location>
</feature>
<organism evidence="7 8">
    <name type="scientific">Plenodomus tracheiphilus IPT5</name>
    <dbReference type="NCBI Taxonomy" id="1408161"/>
    <lineage>
        <taxon>Eukaryota</taxon>
        <taxon>Fungi</taxon>
        <taxon>Dikarya</taxon>
        <taxon>Ascomycota</taxon>
        <taxon>Pezizomycotina</taxon>
        <taxon>Dothideomycetes</taxon>
        <taxon>Pleosporomycetidae</taxon>
        <taxon>Pleosporales</taxon>
        <taxon>Pleosporineae</taxon>
        <taxon>Leptosphaeriaceae</taxon>
        <taxon>Plenodomus</taxon>
    </lineage>
</organism>
<evidence type="ECO:0000256" key="4">
    <source>
        <dbReference type="ARBA" id="ARBA00023136"/>
    </source>
</evidence>
<keyword evidence="2 6" id="KW-0812">Transmembrane</keyword>
<feature type="transmembrane region" description="Helical" evidence="6">
    <location>
        <begin position="173"/>
        <end position="197"/>
    </location>
</feature>
<comment type="subcellular location">
    <subcellularLocation>
        <location evidence="1">Membrane</location>
        <topology evidence="1">Multi-pass membrane protein</topology>
    </subcellularLocation>
</comment>
<gene>
    <name evidence="7" type="ORF">T440DRAFT_379443</name>
</gene>
<feature type="transmembrane region" description="Helical" evidence="6">
    <location>
        <begin position="57"/>
        <end position="77"/>
    </location>
</feature>
<reference evidence="7" key="1">
    <citation type="submission" date="2020-01" db="EMBL/GenBank/DDBJ databases">
        <authorList>
            <consortium name="DOE Joint Genome Institute"/>
            <person name="Haridas S."/>
            <person name="Albert R."/>
            <person name="Binder M."/>
            <person name="Bloem J."/>
            <person name="Labutti K."/>
            <person name="Salamov A."/>
            <person name="Andreopoulos B."/>
            <person name="Baker S.E."/>
            <person name="Barry K."/>
            <person name="Bills G."/>
            <person name="Bluhm B.H."/>
            <person name="Cannon C."/>
            <person name="Castanera R."/>
            <person name="Culley D.E."/>
            <person name="Daum C."/>
            <person name="Ezra D."/>
            <person name="Gonzalez J.B."/>
            <person name="Henrissat B."/>
            <person name="Kuo A."/>
            <person name="Liang C."/>
            <person name="Lipzen A."/>
            <person name="Lutzoni F."/>
            <person name="Magnuson J."/>
            <person name="Mondo S."/>
            <person name="Nolan M."/>
            <person name="Ohm R."/>
            <person name="Pangilinan J."/>
            <person name="Park H.-J."/>
            <person name="Ramirez L."/>
            <person name="Alfaro M."/>
            <person name="Sun H."/>
            <person name="Tritt A."/>
            <person name="Yoshinaga Y."/>
            <person name="Zwiers L.-H."/>
            <person name="Turgeon B.G."/>
            <person name="Goodwin S.B."/>
            <person name="Spatafora J.W."/>
            <person name="Crous P.W."/>
            <person name="Grigoriev I.V."/>
        </authorList>
    </citation>
    <scope>NUCLEOTIDE SEQUENCE</scope>
    <source>
        <strain evidence="7">IPT5</strain>
    </source>
</reference>
<evidence type="ECO:0000256" key="2">
    <source>
        <dbReference type="ARBA" id="ARBA00022692"/>
    </source>
</evidence>
<sequence>CTTAIPGKHGYVPIDIGACNAYWAYNPSLASALAFSTLFGLLTLTHLILAILHRKPFCWIIITGTAWEFASFVLRALGSRDQQNTGYSIAVNILFLLAPLWINAFVYMTAGRLIWMLHPDKSVWRFKAISLGKYFVWLDILSFLVQGTGGLMLNPGSDAQTQDVGKKIYMSGMGVQQFFIVLFVALLVRFHVDALGLERRGVLTGQYEGGKRSGWWKYLMYTLYSVLVLITIRIIFRLCEFTGGVEPEDNMLPYKEGYALALDAFPMVLASLALAVVHPGVVLKGADSEFPARKQRRAEKKMKKAEKKAVKEARKKGEVLETECEARY</sequence>
<evidence type="ECO:0000256" key="3">
    <source>
        <dbReference type="ARBA" id="ARBA00022989"/>
    </source>
</evidence>
<dbReference type="EMBL" id="MU006296">
    <property type="protein sequence ID" value="KAF2853168.1"/>
    <property type="molecule type" value="Genomic_DNA"/>
</dbReference>
<keyword evidence="5" id="KW-0175">Coiled coil</keyword>
<dbReference type="PANTHER" id="PTHR31465:SF15">
    <property type="entry name" value="LIPID TRANSPORTER ATNI-RELATED"/>
    <property type="match status" value="1"/>
</dbReference>
<dbReference type="AlphaFoldDB" id="A0A6A7BG75"/>
<name>A0A6A7BG75_9PLEO</name>
<feature type="non-terminal residue" evidence="7">
    <location>
        <position position="328"/>
    </location>
</feature>
<dbReference type="InterPro" id="IPR007568">
    <property type="entry name" value="RTA1"/>
</dbReference>
<dbReference type="GO" id="GO:0016020">
    <property type="term" value="C:membrane"/>
    <property type="evidence" value="ECO:0007669"/>
    <property type="project" value="UniProtKB-SubCell"/>
</dbReference>
<feature type="transmembrane region" description="Helical" evidence="6">
    <location>
        <begin position="258"/>
        <end position="283"/>
    </location>
</feature>
<evidence type="ECO:0000256" key="1">
    <source>
        <dbReference type="ARBA" id="ARBA00004141"/>
    </source>
</evidence>
<evidence type="ECO:0008006" key="9">
    <source>
        <dbReference type="Google" id="ProtNLM"/>
    </source>
</evidence>
<dbReference type="Pfam" id="PF04479">
    <property type="entry name" value="RTA1"/>
    <property type="match status" value="1"/>
</dbReference>
<evidence type="ECO:0000313" key="7">
    <source>
        <dbReference type="EMBL" id="KAF2853168.1"/>
    </source>
</evidence>
<keyword evidence="8" id="KW-1185">Reference proteome</keyword>
<protein>
    <recommendedName>
        <fullName evidence="9">RTA1-domain-containing protein</fullName>
    </recommendedName>
</protein>
<feature type="transmembrane region" description="Helical" evidence="6">
    <location>
        <begin position="218"/>
        <end position="238"/>
    </location>
</feature>
<feature type="non-terminal residue" evidence="7">
    <location>
        <position position="1"/>
    </location>
</feature>
<evidence type="ECO:0000313" key="8">
    <source>
        <dbReference type="Proteomes" id="UP000799423"/>
    </source>
</evidence>
<dbReference type="PANTHER" id="PTHR31465">
    <property type="entry name" value="PROTEIN RTA1-RELATED"/>
    <property type="match status" value="1"/>
</dbReference>
<feature type="transmembrane region" description="Helical" evidence="6">
    <location>
        <begin position="32"/>
        <end position="52"/>
    </location>
</feature>
<feature type="transmembrane region" description="Helical" evidence="6">
    <location>
        <begin position="89"/>
        <end position="110"/>
    </location>
</feature>
<keyword evidence="4 6" id="KW-0472">Membrane</keyword>
<evidence type="ECO:0000256" key="6">
    <source>
        <dbReference type="SAM" id="Phobius"/>
    </source>
</evidence>
<proteinExistence type="predicted"/>
<keyword evidence="3 6" id="KW-1133">Transmembrane helix</keyword>
<dbReference type="OrthoDB" id="5384040at2759"/>
<accession>A0A6A7BG75</accession>
<feature type="coiled-coil region" evidence="5">
    <location>
        <begin position="295"/>
        <end position="323"/>
    </location>
</feature>